<keyword evidence="2" id="KW-1185">Reference proteome</keyword>
<sequence>MSEARTVKCGIPQGSNLGPLLFLLYINDLPNCLSLSSASMFADDTNISTHCDTGNEIQERLNADLENVHQWLLANKLTLNKQKTEYMIIGSRQRISNKIGDPKIEL</sequence>
<reference evidence="1" key="1">
    <citation type="submission" date="2020-04" db="EMBL/GenBank/DDBJ databases">
        <authorList>
            <person name="Alioto T."/>
            <person name="Alioto T."/>
            <person name="Gomez Garrido J."/>
        </authorList>
    </citation>
    <scope>NUCLEOTIDE SEQUENCE</scope>
    <source>
        <strain evidence="1">A484AB</strain>
    </source>
</reference>
<feature type="non-terminal residue" evidence="1">
    <location>
        <position position="106"/>
    </location>
</feature>
<evidence type="ECO:0000313" key="2">
    <source>
        <dbReference type="Proteomes" id="UP001152795"/>
    </source>
</evidence>
<dbReference type="Proteomes" id="UP001152795">
    <property type="component" value="Unassembled WGS sequence"/>
</dbReference>
<dbReference type="OrthoDB" id="5989324at2759"/>
<comment type="caution">
    <text evidence="1">The sequence shown here is derived from an EMBL/GenBank/DDBJ whole genome shotgun (WGS) entry which is preliminary data.</text>
</comment>
<dbReference type="AlphaFoldDB" id="A0A6S7KHI6"/>
<evidence type="ECO:0000313" key="1">
    <source>
        <dbReference type="EMBL" id="CAB4045346.1"/>
    </source>
</evidence>
<dbReference type="InterPro" id="IPR000477">
    <property type="entry name" value="RT_dom"/>
</dbReference>
<protein>
    <submittedName>
        <fullName evidence="1">Uncharacterized protein</fullName>
    </submittedName>
</protein>
<dbReference type="EMBL" id="CACRXK020038915">
    <property type="protein sequence ID" value="CAB4045346.1"/>
    <property type="molecule type" value="Genomic_DNA"/>
</dbReference>
<gene>
    <name evidence="1" type="ORF">PACLA_8A047498</name>
</gene>
<proteinExistence type="predicted"/>
<dbReference type="PANTHER" id="PTHR33332">
    <property type="entry name" value="REVERSE TRANSCRIPTASE DOMAIN-CONTAINING PROTEIN"/>
    <property type="match status" value="1"/>
</dbReference>
<dbReference type="Pfam" id="PF00078">
    <property type="entry name" value="RVT_1"/>
    <property type="match status" value="1"/>
</dbReference>
<organism evidence="1 2">
    <name type="scientific">Paramuricea clavata</name>
    <name type="common">Red gorgonian</name>
    <name type="synonym">Violescent sea-whip</name>
    <dbReference type="NCBI Taxonomy" id="317549"/>
    <lineage>
        <taxon>Eukaryota</taxon>
        <taxon>Metazoa</taxon>
        <taxon>Cnidaria</taxon>
        <taxon>Anthozoa</taxon>
        <taxon>Octocorallia</taxon>
        <taxon>Malacalcyonacea</taxon>
        <taxon>Plexauridae</taxon>
        <taxon>Paramuricea</taxon>
    </lineage>
</organism>
<name>A0A6S7KHI6_PARCT</name>
<dbReference type="PROSITE" id="PS50878">
    <property type="entry name" value="RT_POL"/>
    <property type="match status" value="1"/>
</dbReference>
<accession>A0A6S7KHI6</accession>